<proteinExistence type="predicted"/>
<accession>A0A835LNT5</accession>
<gene>
    <name evidence="2" type="ORF">IFM89_027280</name>
</gene>
<evidence type="ECO:0000313" key="3">
    <source>
        <dbReference type="Proteomes" id="UP000631114"/>
    </source>
</evidence>
<dbReference type="Proteomes" id="UP000631114">
    <property type="component" value="Unassembled WGS sequence"/>
</dbReference>
<feature type="signal peptide" evidence="1">
    <location>
        <begin position="1"/>
        <end position="24"/>
    </location>
</feature>
<evidence type="ECO:0000313" key="2">
    <source>
        <dbReference type="EMBL" id="KAF9594071.1"/>
    </source>
</evidence>
<organism evidence="2 3">
    <name type="scientific">Coptis chinensis</name>
    <dbReference type="NCBI Taxonomy" id="261450"/>
    <lineage>
        <taxon>Eukaryota</taxon>
        <taxon>Viridiplantae</taxon>
        <taxon>Streptophyta</taxon>
        <taxon>Embryophyta</taxon>
        <taxon>Tracheophyta</taxon>
        <taxon>Spermatophyta</taxon>
        <taxon>Magnoliopsida</taxon>
        <taxon>Ranunculales</taxon>
        <taxon>Ranunculaceae</taxon>
        <taxon>Coptidoideae</taxon>
        <taxon>Coptis</taxon>
    </lineage>
</organism>
<evidence type="ECO:0000256" key="1">
    <source>
        <dbReference type="SAM" id="SignalP"/>
    </source>
</evidence>
<comment type="caution">
    <text evidence="2">The sequence shown here is derived from an EMBL/GenBank/DDBJ whole genome shotgun (WGS) entry which is preliminary data.</text>
</comment>
<keyword evidence="1" id="KW-0732">Signal</keyword>
<name>A0A835LNT5_9MAGN</name>
<dbReference type="AlphaFoldDB" id="A0A835LNT5"/>
<feature type="chain" id="PRO_5032923033" evidence="1">
    <location>
        <begin position="25"/>
        <end position="105"/>
    </location>
</feature>
<reference evidence="2 3" key="1">
    <citation type="submission" date="2020-10" db="EMBL/GenBank/DDBJ databases">
        <title>The Coptis chinensis genome and diversification of protoberbering-type alkaloids.</title>
        <authorList>
            <person name="Wang B."/>
            <person name="Shu S."/>
            <person name="Song C."/>
            <person name="Liu Y."/>
        </authorList>
    </citation>
    <scope>NUCLEOTIDE SEQUENCE [LARGE SCALE GENOMIC DNA]</scope>
    <source>
        <strain evidence="2">HL-2020</strain>
        <tissue evidence="2">Leaf</tissue>
    </source>
</reference>
<protein>
    <submittedName>
        <fullName evidence="2">Uncharacterized protein</fullName>
    </submittedName>
</protein>
<dbReference type="EMBL" id="JADFTS010000008">
    <property type="protein sequence ID" value="KAF9594071.1"/>
    <property type="molecule type" value="Genomic_DNA"/>
</dbReference>
<keyword evidence="3" id="KW-1185">Reference proteome</keyword>
<sequence length="105" mass="11756">MKVSNLAVFSELFSVLSVANVSMAQICNPLLFEPLLGSYYVPAVTHPQVCCTRLRSQRILACAIMSILPTLDYFLADVVYLIPIARLDKGGAHPWHRFILQHILD</sequence>